<dbReference type="AlphaFoldDB" id="A0A4U2YI74"/>
<comment type="caution">
    <text evidence="1">The sequence shown here is derived from an EMBL/GenBank/DDBJ whole genome shotgun (WGS) entry which is preliminary data.</text>
</comment>
<proteinExistence type="predicted"/>
<protein>
    <submittedName>
        <fullName evidence="1">Uncharacterized protein</fullName>
    </submittedName>
</protein>
<keyword evidence="2" id="KW-1185">Reference proteome</keyword>
<reference evidence="1 2" key="1">
    <citation type="submission" date="2019-04" db="EMBL/GenBank/DDBJ databases">
        <authorList>
            <person name="Dong K."/>
        </authorList>
    </citation>
    <scope>NUCLEOTIDE SEQUENCE [LARGE SCALE GENOMIC DNA]</scope>
    <source>
        <strain evidence="2">dk3543</strain>
    </source>
</reference>
<evidence type="ECO:0000313" key="1">
    <source>
        <dbReference type="EMBL" id="TKI60797.1"/>
    </source>
</evidence>
<name>A0A4U2YI74_9ACTN</name>
<accession>A0A4U2YI74</accession>
<evidence type="ECO:0000313" key="2">
    <source>
        <dbReference type="Proteomes" id="UP000307808"/>
    </source>
</evidence>
<organism evidence="1 2">
    <name type="scientific">Nocardioides jishulii</name>
    <dbReference type="NCBI Taxonomy" id="2575440"/>
    <lineage>
        <taxon>Bacteria</taxon>
        <taxon>Bacillati</taxon>
        <taxon>Actinomycetota</taxon>
        <taxon>Actinomycetes</taxon>
        <taxon>Propionibacteriales</taxon>
        <taxon>Nocardioidaceae</taxon>
        <taxon>Nocardioides</taxon>
    </lineage>
</organism>
<dbReference type="EMBL" id="SZPY01000004">
    <property type="protein sequence ID" value="TKI60797.1"/>
    <property type="molecule type" value="Genomic_DNA"/>
</dbReference>
<dbReference type="Proteomes" id="UP000307808">
    <property type="component" value="Unassembled WGS sequence"/>
</dbReference>
<gene>
    <name evidence="1" type="ORF">FC770_14895</name>
</gene>
<sequence>MTDHAAGGDGLYAVLRTEDGAEARDPFGEWRAAASAAAWRLATQPTHDEVRHADPVIALEWTLLVERHG</sequence>
<dbReference type="RefSeq" id="WP_137067103.1">
    <property type="nucleotide sequence ID" value="NZ_CP040748.1"/>
</dbReference>